<keyword evidence="10" id="KW-0966">Cell projection</keyword>
<evidence type="ECO:0000259" key="9">
    <source>
        <dbReference type="Pfam" id="PF22692"/>
    </source>
</evidence>
<comment type="caution">
    <text evidence="10">The sequence shown here is derived from an EMBL/GenBank/DDBJ whole genome shotgun (WGS) entry which is preliminary data.</text>
</comment>
<organism evidence="10 11">
    <name type="scientific">Thermogemmata fonticola</name>
    <dbReference type="NCBI Taxonomy" id="2755323"/>
    <lineage>
        <taxon>Bacteria</taxon>
        <taxon>Pseudomonadati</taxon>
        <taxon>Planctomycetota</taxon>
        <taxon>Planctomycetia</taxon>
        <taxon>Gemmatales</taxon>
        <taxon>Gemmataceae</taxon>
        <taxon>Thermogemmata</taxon>
    </lineage>
</organism>
<dbReference type="AlphaFoldDB" id="A0A7V8VEH3"/>
<proteinExistence type="inferred from homology"/>
<evidence type="ECO:0000313" key="11">
    <source>
        <dbReference type="Proteomes" id="UP000542342"/>
    </source>
</evidence>
<dbReference type="Pfam" id="PF00460">
    <property type="entry name" value="Flg_bb_rod"/>
    <property type="match status" value="1"/>
</dbReference>
<dbReference type="GO" id="GO:0009425">
    <property type="term" value="C:bacterial-type flagellum basal body"/>
    <property type="evidence" value="ECO:0007669"/>
    <property type="project" value="UniProtKB-SubCell"/>
</dbReference>
<evidence type="ECO:0000256" key="1">
    <source>
        <dbReference type="ARBA" id="ARBA00004117"/>
    </source>
</evidence>
<dbReference type="Proteomes" id="UP000542342">
    <property type="component" value="Unassembled WGS sequence"/>
</dbReference>
<comment type="subcellular location">
    <subcellularLocation>
        <location evidence="1 5">Bacterial flagellum basal body</location>
    </subcellularLocation>
</comment>
<evidence type="ECO:0000256" key="2">
    <source>
        <dbReference type="ARBA" id="ARBA00009677"/>
    </source>
</evidence>
<evidence type="ECO:0000256" key="5">
    <source>
        <dbReference type="RuleBase" id="RU362116"/>
    </source>
</evidence>
<dbReference type="PROSITE" id="PS00588">
    <property type="entry name" value="FLAGELLA_BB_ROD"/>
    <property type="match status" value="1"/>
</dbReference>
<dbReference type="PANTHER" id="PTHR30435:SF1">
    <property type="entry name" value="FLAGELLAR HOOK PROTEIN FLGE"/>
    <property type="match status" value="1"/>
</dbReference>
<dbReference type="GO" id="GO:0005829">
    <property type="term" value="C:cytosol"/>
    <property type="evidence" value="ECO:0007669"/>
    <property type="project" value="TreeGrafter"/>
</dbReference>
<dbReference type="InterPro" id="IPR037058">
    <property type="entry name" value="Falgellar_hook_FlgE_sf"/>
</dbReference>
<dbReference type="Gene3D" id="2.60.98.20">
    <property type="entry name" value="Flagellar hook protein FlgE"/>
    <property type="match status" value="1"/>
</dbReference>
<sequence>MALTALFTGSTGLLTFSRALDVVGNNLANLNTTAYKVQRTLFKDIFYQTLNPGSAPAGNFGGTNPSQLGFGSAVGVIDSLFLQGSINPTGRTLDAAIQGKGFFVVTDGTSTFYTRAGSFTVDAAGFLVDPITGFRVQRIGTVGEPQPGQPGFQTPGVLNIRVPFGAGLSGVPTANVVLQGNLSSTLNVGDSISTSIQIYDTQSTLHALTITFTKIAVNQFQASATVTDGTATVPPTPIVFDTSGLLVSPATLTVNITGIPGAAAQNIVLNLGTPGTSSGLTQFGGSSTAAAVTQDGFASGTLISVSFNQSGELVGQFSNGRTQPLAQLAIAGFNNEAGLLRSGNNYYAASPSSGEAVIGAAGTGGLGLVQGSALEGSNVDIATEFARLIIAQRGFQVNARSITAANETLQELANLIR</sequence>
<evidence type="ECO:0000256" key="4">
    <source>
        <dbReference type="ARBA" id="ARBA00023143"/>
    </source>
</evidence>
<evidence type="ECO:0000259" key="7">
    <source>
        <dbReference type="Pfam" id="PF06429"/>
    </source>
</evidence>
<dbReference type="InterPro" id="IPR019776">
    <property type="entry name" value="Flagellar_basal_body_rod_CS"/>
</dbReference>
<reference evidence="10 11" key="1">
    <citation type="submission" date="2020-07" db="EMBL/GenBank/DDBJ databases">
        <title>Thermogemmata thermophila gen. nov., sp. nov., a novel moderate thermophilic planctomycete from a Kamchatka hot spring.</title>
        <authorList>
            <person name="Elcheninov A.G."/>
            <person name="Podosokorskaya O.A."/>
            <person name="Kovaleva O.L."/>
            <person name="Novikov A."/>
            <person name="Bonch-Osmolovskaya E.A."/>
            <person name="Toshchakov S.V."/>
            <person name="Kublanov I.V."/>
        </authorList>
    </citation>
    <scope>NUCLEOTIDE SEQUENCE [LARGE SCALE GENOMIC DNA]</scope>
    <source>
        <strain evidence="10 11">2918</strain>
    </source>
</reference>
<name>A0A7V8VEH3_9BACT</name>
<dbReference type="Pfam" id="PF06429">
    <property type="entry name" value="Flg_bbr_C"/>
    <property type="match status" value="1"/>
</dbReference>
<feature type="domain" description="Flagellar basal-body/hook protein C-terminal" evidence="7">
    <location>
        <begin position="372"/>
        <end position="415"/>
    </location>
</feature>
<keyword evidence="11" id="KW-1185">Reference proteome</keyword>
<dbReference type="InterPro" id="IPR053967">
    <property type="entry name" value="LlgE_F_G-like_D1"/>
</dbReference>
<keyword evidence="4 5" id="KW-0975">Bacterial flagellum</keyword>
<feature type="domain" description="Flagellar hook protein FlgE D2" evidence="8">
    <location>
        <begin position="193"/>
        <end position="297"/>
    </location>
</feature>
<gene>
    <name evidence="10" type="ORF">H0921_10350</name>
</gene>
<dbReference type="InterPro" id="IPR010930">
    <property type="entry name" value="Flg_bb/hook_C_dom"/>
</dbReference>
<dbReference type="InterPro" id="IPR037925">
    <property type="entry name" value="FlgE/F/G-like"/>
</dbReference>
<dbReference type="InterPro" id="IPR001444">
    <property type="entry name" value="Flag_bb_rod_N"/>
</dbReference>
<dbReference type="RefSeq" id="WP_194537991.1">
    <property type="nucleotide sequence ID" value="NZ_JACEFB010000006.1"/>
</dbReference>
<comment type="similarity">
    <text evidence="2 5">Belongs to the flagella basal body rod proteins family.</text>
</comment>
<evidence type="ECO:0000256" key="3">
    <source>
        <dbReference type="ARBA" id="ARBA00019015"/>
    </source>
</evidence>
<evidence type="ECO:0000259" key="6">
    <source>
        <dbReference type="Pfam" id="PF00460"/>
    </source>
</evidence>
<dbReference type="InterPro" id="IPR011491">
    <property type="entry name" value="FlgE_D2"/>
</dbReference>
<protein>
    <recommendedName>
        <fullName evidence="3 5">Flagellar hook protein FlgE</fullName>
    </recommendedName>
</protein>
<accession>A0A7V8VEH3</accession>
<dbReference type="GO" id="GO:0009424">
    <property type="term" value="C:bacterial-type flagellum hook"/>
    <property type="evidence" value="ECO:0007669"/>
    <property type="project" value="TreeGrafter"/>
</dbReference>
<comment type="function">
    <text evidence="5">A flexible structure which links the flagellar filament to the drive apparatus in the basal body.</text>
</comment>
<dbReference type="PANTHER" id="PTHR30435">
    <property type="entry name" value="FLAGELLAR PROTEIN"/>
    <property type="match status" value="1"/>
</dbReference>
<keyword evidence="10" id="KW-0282">Flagellum</keyword>
<dbReference type="InterPro" id="IPR020013">
    <property type="entry name" value="Flagellar_FlgE/F/G"/>
</dbReference>
<dbReference type="SUPFAM" id="SSF117143">
    <property type="entry name" value="Flagellar hook protein flgE"/>
    <property type="match status" value="1"/>
</dbReference>
<dbReference type="NCBIfam" id="TIGR03506">
    <property type="entry name" value="FlgEFG_subfam"/>
    <property type="match status" value="1"/>
</dbReference>
<dbReference type="GO" id="GO:0071978">
    <property type="term" value="P:bacterial-type flagellum-dependent swarming motility"/>
    <property type="evidence" value="ECO:0007669"/>
    <property type="project" value="TreeGrafter"/>
</dbReference>
<evidence type="ECO:0000259" key="8">
    <source>
        <dbReference type="Pfam" id="PF07559"/>
    </source>
</evidence>
<feature type="domain" description="Flagellar basal body rod protein N-terminal" evidence="6">
    <location>
        <begin position="8"/>
        <end position="36"/>
    </location>
</feature>
<dbReference type="EMBL" id="JACEFB010000006">
    <property type="protein sequence ID" value="MBA2226560.1"/>
    <property type="molecule type" value="Genomic_DNA"/>
</dbReference>
<dbReference type="Pfam" id="PF22692">
    <property type="entry name" value="LlgE_F_G_D1"/>
    <property type="match status" value="1"/>
</dbReference>
<feature type="domain" description="Flagellar hook protein FlgE/F/G-like D1" evidence="9">
    <location>
        <begin position="96"/>
        <end position="163"/>
    </location>
</feature>
<dbReference type="Pfam" id="PF07559">
    <property type="entry name" value="FlgE_D2"/>
    <property type="match status" value="1"/>
</dbReference>
<evidence type="ECO:0000313" key="10">
    <source>
        <dbReference type="EMBL" id="MBA2226560.1"/>
    </source>
</evidence>
<keyword evidence="10" id="KW-0969">Cilium</keyword>